<gene>
    <name evidence="2" type="ORF">SERLADRAFT_470720</name>
</gene>
<reference evidence="2" key="1">
    <citation type="submission" date="2011-04" db="EMBL/GenBank/DDBJ databases">
        <title>Evolution of plant cell wall degrading machinery underlies the functional diversity of forest fungi.</title>
        <authorList>
            <consortium name="US DOE Joint Genome Institute (JGI-PGF)"/>
            <person name="Eastwood D.C."/>
            <person name="Floudas D."/>
            <person name="Binder M."/>
            <person name="Majcherczyk A."/>
            <person name="Schneider P."/>
            <person name="Aerts A."/>
            <person name="Asiegbu F.O."/>
            <person name="Baker S.E."/>
            <person name="Barry K."/>
            <person name="Bendiksby M."/>
            <person name="Blumentritt M."/>
            <person name="Coutinho P.M."/>
            <person name="Cullen D."/>
            <person name="Cullen D."/>
            <person name="Gathman A."/>
            <person name="Goodell B."/>
            <person name="Henrissat B."/>
            <person name="Ihrmark K."/>
            <person name="Kauserud H."/>
            <person name="Kohler A."/>
            <person name="LaButti K."/>
            <person name="Lapidus A."/>
            <person name="Lavin J.L."/>
            <person name="Lee Y.-H."/>
            <person name="Lindquist E."/>
            <person name="Lilly W."/>
            <person name="Lucas S."/>
            <person name="Morin E."/>
            <person name="Murat C."/>
            <person name="Oguiza J.A."/>
            <person name="Park J."/>
            <person name="Pisabarro A.G."/>
            <person name="Riley R."/>
            <person name="Rosling A."/>
            <person name="Salamov A."/>
            <person name="Schmidt O."/>
            <person name="Schmutz J."/>
            <person name="Skrede I."/>
            <person name="Stenlid J."/>
            <person name="Wiebenga A."/>
            <person name="Xie X."/>
            <person name="Kues U."/>
            <person name="Hibbett D.S."/>
            <person name="Hoffmeister D."/>
            <person name="Hogberg N."/>
            <person name="Martin F."/>
            <person name="Grigoriev I.V."/>
            <person name="Watkinson S.C."/>
        </authorList>
    </citation>
    <scope>NUCLEOTIDE SEQUENCE</scope>
    <source>
        <strain evidence="2">S7.9</strain>
    </source>
</reference>
<dbReference type="KEGG" id="sla:SERLADRAFT_470720"/>
<proteinExistence type="predicted"/>
<organism>
    <name type="scientific">Serpula lacrymans var. lacrymans (strain S7.9)</name>
    <name type="common">Dry rot fungus</name>
    <dbReference type="NCBI Taxonomy" id="578457"/>
    <lineage>
        <taxon>Eukaryota</taxon>
        <taxon>Fungi</taxon>
        <taxon>Dikarya</taxon>
        <taxon>Basidiomycota</taxon>
        <taxon>Agaricomycotina</taxon>
        <taxon>Agaricomycetes</taxon>
        <taxon>Agaricomycetidae</taxon>
        <taxon>Boletales</taxon>
        <taxon>Coniophorineae</taxon>
        <taxon>Serpulaceae</taxon>
        <taxon>Serpula</taxon>
    </lineage>
</organism>
<dbReference type="HOGENOM" id="CLU_2777499_0_0_1"/>
<dbReference type="AlphaFoldDB" id="F8NZT0"/>
<protein>
    <submittedName>
        <fullName evidence="2">Uncharacterized protein</fullName>
    </submittedName>
</protein>
<dbReference type="GeneID" id="18819809"/>
<feature type="compositionally biased region" description="Polar residues" evidence="1">
    <location>
        <begin position="53"/>
        <end position="63"/>
    </location>
</feature>
<name>F8NZT0_SERL9</name>
<sequence>MAVHSQNTAPAMTLTPHDIGHLCSLPKLITDEPRVGCRLLPSSEELPAPSCPINVNGSKTRPSSCLLEN</sequence>
<dbReference type="Proteomes" id="UP000008064">
    <property type="component" value="Unassembled WGS sequence"/>
</dbReference>
<evidence type="ECO:0000313" key="2">
    <source>
        <dbReference type="EMBL" id="EGO24051.1"/>
    </source>
</evidence>
<dbReference type="EMBL" id="GL945435">
    <property type="protein sequence ID" value="EGO24051.1"/>
    <property type="molecule type" value="Genomic_DNA"/>
</dbReference>
<feature type="region of interest" description="Disordered" evidence="1">
    <location>
        <begin position="43"/>
        <end position="69"/>
    </location>
</feature>
<accession>F8NZT0</accession>
<evidence type="ECO:0000256" key="1">
    <source>
        <dbReference type="SAM" id="MobiDB-lite"/>
    </source>
</evidence>
<dbReference type="RefSeq" id="XP_007319813.1">
    <property type="nucleotide sequence ID" value="XM_007319751.1"/>
</dbReference>